<dbReference type="EMBL" id="JACVVK020000067">
    <property type="protein sequence ID" value="KAK7496393.1"/>
    <property type="molecule type" value="Genomic_DNA"/>
</dbReference>
<evidence type="ECO:0000256" key="3">
    <source>
        <dbReference type="ARBA" id="ARBA00004496"/>
    </source>
</evidence>
<evidence type="ECO:0000256" key="2">
    <source>
        <dbReference type="ARBA" id="ARBA00004305"/>
    </source>
</evidence>
<keyword evidence="17" id="KW-1185">Reference proteome</keyword>
<dbReference type="PANTHER" id="PTHR21771">
    <property type="entry name" value="MITOCHONDRIA-EATING PROTEIN-RELATED"/>
    <property type="match status" value="1"/>
</dbReference>
<evidence type="ECO:0000256" key="14">
    <source>
        <dbReference type="SAM" id="MobiDB-lite"/>
    </source>
</evidence>
<comment type="subcellular location">
    <subcellularLocation>
        <location evidence="3">Cytoplasm</location>
    </subcellularLocation>
    <subcellularLocation>
        <location evidence="2">Mitochondrion matrix</location>
    </subcellularLocation>
    <subcellularLocation>
        <location evidence="1">Mitochondrion outer membrane</location>
    </subcellularLocation>
</comment>
<comment type="caution">
    <text evidence="16">The sequence shown here is derived from an EMBL/GenBank/DDBJ whole genome shotgun (WGS) entry which is preliminary data.</text>
</comment>
<dbReference type="InterPro" id="IPR026169">
    <property type="entry name" value="MIEAP"/>
</dbReference>
<name>A0ABD0LAW6_9CAEN</name>
<evidence type="ECO:0000256" key="8">
    <source>
        <dbReference type="ARBA" id="ARBA00023054"/>
    </source>
</evidence>
<evidence type="ECO:0000256" key="5">
    <source>
        <dbReference type="ARBA" id="ARBA00019863"/>
    </source>
</evidence>
<keyword evidence="8 13" id="KW-0175">Coiled coil</keyword>
<evidence type="ECO:0000313" key="17">
    <source>
        <dbReference type="Proteomes" id="UP001519460"/>
    </source>
</evidence>
<dbReference type="InterPro" id="IPR031981">
    <property type="entry name" value="MIEAP_C"/>
</dbReference>
<feature type="domain" description="Mitochondria-eating protein C-terminal" evidence="15">
    <location>
        <begin position="219"/>
        <end position="429"/>
    </location>
</feature>
<proteinExistence type="inferred from homology"/>
<evidence type="ECO:0000256" key="7">
    <source>
        <dbReference type="ARBA" id="ARBA00022787"/>
    </source>
</evidence>
<sequence>MASKEAAKDLVTEAKNFTRSLANVFLLKKRDQQSKHLLEKAQALIDALVAENQKLSAGSSTPRQMRAAGGMGQLWVKLDELKRENDDLRRQRSRPSSDERASSSPKDKQGPGDVIIGELHKTKGENESLKAQVAQLQKSVRELQSVNATMQDEYKRSKAALDAAQRSVEKARQDYKKLEASFTSTKTENDSLKQKMTSSVKPMMRTDNRLTENINERCRPSTVALRYNTLESQQWVDAKEAIEDGPGSDLDEDKIVGLLCHSLMSTYNACRQLYTNVELVMSELMKRPTLATEVVRSGLIPNCQPAPLSDDLTDLVKQKLRQATDSVDTDIICSMATDFQSPSTRGAMQTMSSAKSVGGYLQESANVAWQMVVQNPPMKLVADDTHFDDVKHKLWWSCDQSRARKVDMFVWPVLYDYENGNVMVKGCVIAS</sequence>
<evidence type="ECO:0000256" key="1">
    <source>
        <dbReference type="ARBA" id="ARBA00004294"/>
    </source>
</evidence>
<evidence type="ECO:0000259" key="15">
    <source>
        <dbReference type="Pfam" id="PF16026"/>
    </source>
</evidence>
<evidence type="ECO:0000256" key="13">
    <source>
        <dbReference type="SAM" id="Coils"/>
    </source>
</evidence>
<evidence type="ECO:0000256" key="10">
    <source>
        <dbReference type="ARBA" id="ARBA00023128"/>
    </source>
</evidence>
<keyword evidence="11" id="KW-0472">Membrane</keyword>
<evidence type="ECO:0000256" key="9">
    <source>
        <dbReference type="ARBA" id="ARBA00023121"/>
    </source>
</evidence>
<evidence type="ECO:0000256" key="11">
    <source>
        <dbReference type="ARBA" id="ARBA00023136"/>
    </source>
</evidence>
<dbReference type="PANTHER" id="PTHR21771:SF0">
    <property type="entry name" value="MITOCHONDRIA-EATING PROTEIN"/>
    <property type="match status" value="1"/>
</dbReference>
<evidence type="ECO:0000256" key="4">
    <source>
        <dbReference type="ARBA" id="ARBA00008233"/>
    </source>
</evidence>
<keyword evidence="7" id="KW-1000">Mitochondrion outer membrane</keyword>
<feature type="coiled-coil region" evidence="13">
    <location>
        <begin position="119"/>
        <end position="195"/>
    </location>
</feature>
<feature type="region of interest" description="Disordered" evidence="14">
    <location>
        <begin position="85"/>
        <end position="114"/>
    </location>
</feature>
<comment type="similarity">
    <text evidence="4">Belongs to the MIEAP family.</text>
</comment>
<gene>
    <name evidence="16" type="ORF">BaRGS_00012315</name>
</gene>
<feature type="compositionally biased region" description="Basic and acidic residues" evidence="14">
    <location>
        <begin position="85"/>
        <end position="110"/>
    </location>
</feature>
<evidence type="ECO:0000256" key="12">
    <source>
        <dbReference type="ARBA" id="ARBA00032687"/>
    </source>
</evidence>
<accession>A0ABD0LAW6</accession>
<dbReference type="Pfam" id="PF16026">
    <property type="entry name" value="MIEAP"/>
    <property type="match status" value="1"/>
</dbReference>
<protein>
    <recommendedName>
        <fullName evidence="5">Mitochondria-eating protein</fullName>
    </recommendedName>
    <alternativeName>
        <fullName evidence="12">Spermatogenesis-associated protein 18</fullName>
    </alternativeName>
</protein>
<dbReference type="AlphaFoldDB" id="A0ABD0LAW6"/>
<keyword evidence="10" id="KW-0496">Mitochondrion</keyword>
<dbReference type="GO" id="GO:0005741">
    <property type="term" value="C:mitochondrial outer membrane"/>
    <property type="evidence" value="ECO:0007669"/>
    <property type="project" value="UniProtKB-SubCell"/>
</dbReference>
<keyword evidence="9" id="KW-0446">Lipid-binding</keyword>
<dbReference type="GO" id="GO:0008289">
    <property type="term" value="F:lipid binding"/>
    <property type="evidence" value="ECO:0007669"/>
    <property type="project" value="UniProtKB-KW"/>
</dbReference>
<dbReference type="Proteomes" id="UP001519460">
    <property type="component" value="Unassembled WGS sequence"/>
</dbReference>
<reference evidence="16 17" key="1">
    <citation type="journal article" date="2023" name="Sci. Data">
        <title>Genome assembly of the Korean intertidal mud-creeper Batillaria attramentaria.</title>
        <authorList>
            <person name="Patra A.K."/>
            <person name="Ho P.T."/>
            <person name="Jun S."/>
            <person name="Lee S.J."/>
            <person name="Kim Y."/>
            <person name="Won Y.J."/>
        </authorList>
    </citation>
    <scope>NUCLEOTIDE SEQUENCE [LARGE SCALE GENOMIC DNA]</scope>
    <source>
        <strain evidence="16">Wonlab-2016</strain>
    </source>
</reference>
<dbReference type="GO" id="GO:0005759">
    <property type="term" value="C:mitochondrial matrix"/>
    <property type="evidence" value="ECO:0007669"/>
    <property type="project" value="UniProtKB-SubCell"/>
</dbReference>
<organism evidence="16 17">
    <name type="scientific">Batillaria attramentaria</name>
    <dbReference type="NCBI Taxonomy" id="370345"/>
    <lineage>
        <taxon>Eukaryota</taxon>
        <taxon>Metazoa</taxon>
        <taxon>Spiralia</taxon>
        <taxon>Lophotrochozoa</taxon>
        <taxon>Mollusca</taxon>
        <taxon>Gastropoda</taxon>
        <taxon>Caenogastropoda</taxon>
        <taxon>Sorbeoconcha</taxon>
        <taxon>Cerithioidea</taxon>
        <taxon>Batillariidae</taxon>
        <taxon>Batillaria</taxon>
    </lineage>
</organism>
<keyword evidence="6" id="KW-0963">Cytoplasm</keyword>
<evidence type="ECO:0000313" key="16">
    <source>
        <dbReference type="EMBL" id="KAK7496393.1"/>
    </source>
</evidence>
<evidence type="ECO:0000256" key="6">
    <source>
        <dbReference type="ARBA" id="ARBA00022490"/>
    </source>
</evidence>